<keyword evidence="2" id="KW-0805">Transcription regulation</keyword>
<proteinExistence type="predicted"/>
<dbReference type="SUPFAM" id="SSF46689">
    <property type="entry name" value="Homeodomain-like"/>
    <property type="match status" value="1"/>
</dbReference>
<keyword evidence="3" id="KW-0238">DNA-binding</keyword>
<dbReference type="InterPro" id="IPR009057">
    <property type="entry name" value="Homeodomain-like_sf"/>
</dbReference>
<dbReference type="NCBIfam" id="TIGR01557">
    <property type="entry name" value="myb_SHAQKYF"/>
    <property type="match status" value="1"/>
</dbReference>
<evidence type="ECO:0008006" key="8">
    <source>
        <dbReference type="Google" id="ProtNLM"/>
    </source>
</evidence>
<feature type="compositionally biased region" description="Polar residues" evidence="6">
    <location>
        <begin position="59"/>
        <end position="80"/>
    </location>
</feature>
<dbReference type="InterPro" id="IPR006447">
    <property type="entry name" value="Myb_dom_plants"/>
</dbReference>
<feature type="region of interest" description="Disordered" evidence="6">
    <location>
        <begin position="1"/>
        <end position="87"/>
    </location>
</feature>
<evidence type="ECO:0000256" key="1">
    <source>
        <dbReference type="ARBA" id="ARBA00004123"/>
    </source>
</evidence>
<name>A0A7S3QDX4_9STRA</name>
<evidence type="ECO:0000256" key="5">
    <source>
        <dbReference type="ARBA" id="ARBA00023242"/>
    </source>
</evidence>
<evidence type="ECO:0000256" key="2">
    <source>
        <dbReference type="ARBA" id="ARBA00023015"/>
    </source>
</evidence>
<organism evidence="7">
    <name type="scientific">Chaetoceros debilis</name>
    <dbReference type="NCBI Taxonomy" id="122233"/>
    <lineage>
        <taxon>Eukaryota</taxon>
        <taxon>Sar</taxon>
        <taxon>Stramenopiles</taxon>
        <taxon>Ochrophyta</taxon>
        <taxon>Bacillariophyta</taxon>
        <taxon>Coscinodiscophyceae</taxon>
        <taxon>Chaetocerotophycidae</taxon>
        <taxon>Chaetocerotales</taxon>
        <taxon>Chaetocerotaceae</taxon>
        <taxon>Chaetoceros</taxon>
    </lineage>
</organism>
<feature type="compositionally biased region" description="Basic and acidic residues" evidence="6">
    <location>
        <begin position="432"/>
        <end position="441"/>
    </location>
</feature>
<evidence type="ECO:0000313" key="7">
    <source>
        <dbReference type="EMBL" id="CAE0474308.1"/>
    </source>
</evidence>
<sequence length="537" mass="59762">MRYGNDDIAASGQNNPMASANKPKLGTSVVPDLMRVYESLTQSKTPQQPPIPGPGPGNNYMNLNVSSESQQYQQHPTSISKPAKDDSADYCQVHQQIALGPAFQPTANNRLNVQINVNSTAHATTIATCKRALAPQKDATEHESKRKKRGGSDGRWSRRFAWPDELHRDFVSAVFDVGLKHSSPSALLEQMPKHEDITSERIKSHLQKYRLHRQKSKKEFMSSYDRTLMKMKRGEIESNSSSLNSGEVAAHLSFTSIQKAELGFATANSDENGLLQGGILQLPQLTEDEKQSHVGTSLGYLMGLFFSLKQQLLAKRAEANQRSGNNLYVHHHNILEDPIEGQPAVPAPIPSDTNDATDIQPSSDAITNISHKPTYSQNQQLPRPTSTLANPSLHHLQQQQQQQHGSVQPSQQQPNDTSSTPAESRTNNPIMEESKMMKREMKSQMAFQNKMRKLKEQELNKYTLQTTSFTNIAQLGSDIVNKTTPQSEDGCLKINSTSAVSEHVPVKEPEAVEVNETDFWTSGEILDDQLFEFLMND</sequence>
<dbReference type="AlphaFoldDB" id="A0A7S3QDX4"/>
<accession>A0A7S3QDX4</accession>
<dbReference type="InterPro" id="IPR044825">
    <property type="entry name" value="GLK1/2-like"/>
</dbReference>
<feature type="compositionally biased region" description="Low complexity" evidence="6">
    <location>
        <begin position="391"/>
        <end position="414"/>
    </location>
</feature>
<feature type="compositionally biased region" description="Polar residues" evidence="6">
    <location>
        <begin position="351"/>
        <end position="390"/>
    </location>
</feature>
<protein>
    <recommendedName>
        <fullName evidence="8">HTH myb-type domain-containing protein</fullName>
    </recommendedName>
</protein>
<gene>
    <name evidence="7" type="ORF">CDEB00056_LOCUS19161</name>
</gene>
<dbReference type="GO" id="GO:0003677">
    <property type="term" value="F:DNA binding"/>
    <property type="evidence" value="ECO:0007669"/>
    <property type="project" value="UniProtKB-KW"/>
</dbReference>
<dbReference type="PANTHER" id="PTHR31312">
    <property type="entry name" value="TRANSCRIPTION ACTIVATOR GLK1"/>
    <property type="match status" value="1"/>
</dbReference>
<dbReference type="GO" id="GO:0045893">
    <property type="term" value="P:positive regulation of DNA-templated transcription"/>
    <property type="evidence" value="ECO:0007669"/>
    <property type="project" value="InterPro"/>
</dbReference>
<feature type="compositionally biased region" description="Basic and acidic residues" evidence="6">
    <location>
        <begin position="138"/>
        <end position="157"/>
    </location>
</feature>
<evidence type="ECO:0000256" key="6">
    <source>
        <dbReference type="SAM" id="MobiDB-lite"/>
    </source>
</evidence>
<dbReference type="PANTHER" id="PTHR31312:SF1">
    <property type="entry name" value="TRANSCRIPTION ACTIVATOR GLK1"/>
    <property type="match status" value="1"/>
</dbReference>
<keyword evidence="5" id="KW-0539">Nucleus</keyword>
<dbReference type="Gene3D" id="1.10.10.60">
    <property type="entry name" value="Homeodomain-like"/>
    <property type="match status" value="1"/>
</dbReference>
<reference evidence="7" key="1">
    <citation type="submission" date="2021-01" db="EMBL/GenBank/DDBJ databases">
        <authorList>
            <person name="Corre E."/>
            <person name="Pelletier E."/>
            <person name="Niang G."/>
            <person name="Scheremetjew M."/>
            <person name="Finn R."/>
            <person name="Kale V."/>
            <person name="Holt S."/>
            <person name="Cochrane G."/>
            <person name="Meng A."/>
            <person name="Brown T."/>
            <person name="Cohen L."/>
        </authorList>
    </citation>
    <scope>NUCLEOTIDE SEQUENCE</scope>
    <source>
        <strain evidence="7">MM31A-1</strain>
    </source>
</reference>
<dbReference type="GO" id="GO:0003700">
    <property type="term" value="F:DNA-binding transcription factor activity"/>
    <property type="evidence" value="ECO:0007669"/>
    <property type="project" value="InterPro"/>
</dbReference>
<evidence type="ECO:0000256" key="4">
    <source>
        <dbReference type="ARBA" id="ARBA00023163"/>
    </source>
</evidence>
<comment type="subcellular location">
    <subcellularLocation>
        <location evidence="1">Nucleus</location>
    </subcellularLocation>
</comment>
<dbReference type="GO" id="GO:0005634">
    <property type="term" value="C:nucleus"/>
    <property type="evidence" value="ECO:0007669"/>
    <property type="project" value="UniProtKB-SubCell"/>
</dbReference>
<dbReference type="EMBL" id="HBIO01024951">
    <property type="protein sequence ID" value="CAE0474308.1"/>
    <property type="molecule type" value="Transcribed_RNA"/>
</dbReference>
<evidence type="ECO:0000256" key="3">
    <source>
        <dbReference type="ARBA" id="ARBA00023125"/>
    </source>
</evidence>
<feature type="region of interest" description="Disordered" evidence="6">
    <location>
        <begin position="133"/>
        <end position="157"/>
    </location>
</feature>
<feature type="region of interest" description="Disordered" evidence="6">
    <location>
        <begin position="339"/>
        <end position="441"/>
    </location>
</feature>
<feature type="compositionally biased region" description="Polar residues" evidence="6">
    <location>
        <begin position="415"/>
        <end position="429"/>
    </location>
</feature>
<keyword evidence="4" id="KW-0804">Transcription</keyword>